<dbReference type="Proteomes" id="UP000298285">
    <property type="component" value="Unassembled WGS sequence"/>
</dbReference>
<evidence type="ECO:0000256" key="4">
    <source>
        <dbReference type="ARBA" id="ARBA00022968"/>
    </source>
</evidence>
<gene>
    <name evidence="9" type="ORF">E4T88_16650</name>
</gene>
<comment type="subcellular location">
    <subcellularLocation>
        <location evidence="1">Golgi apparatus membrane</location>
        <topology evidence="1">Single-pass type II membrane protein</topology>
    </subcellularLocation>
</comment>
<dbReference type="Gene3D" id="3.20.20.80">
    <property type="entry name" value="Glycosidases"/>
    <property type="match status" value="1"/>
</dbReference>
<dbReference type="SUPFAM" id="SSF51445">
    <property type="entry name" value="(Trans)glycosidases"/>
    <property type="match status" value="1"/>
</dbReference>
<evidence type="ECO:0000313" key="10">
    <source>
        <dbReference type="Proteomes" id="UP000298285"/>
    </source>
</evidence>
<keyword evidence="5" id="KW-1133">Transmembrane helix</keyword>
<dbReference type="EMBL" id="SPPK01000008">
    <property type="protein sequence ID" value="TFU86916.1"/>
    <property type="molecule type" value="Genomic_DNA"/>
</dbReference>
<evidence type="ECO:0000256" key="5">
    <source>
        <dbReference type="ARBA" id="ARBA00022989"/>
    </source>
</evidence>
<dbReference type="RefSeq" id="WP_135107426.1">
    <property type="nucleotide sequence ID" value="NZ_JADGKW010000008.1"/>
</dbReference>
<keyword evidence="2" id="KW-0812">Transmembrane</keyword>
<sequence>MKEKLLIIGCSLLALFMLISYTGCSSDNGEDIVTPESPEDGDNETLDYNTICFYYDWYGNEEFDGGMSHWAHAIAPNPNGGSSPGTIPGTEGNIASNFYPELGRYSNRDPEIVKKHMEMFKKARIGVAAVSWWNEKTAAEADKNQLLLDEAQKVGVKVCFHLEPYSGRNPENLKENMKKLIDKYGNHPAFYKVDGKPMFFIYDSYNIEAEEWAKLLSPNGAITIRNTAYDSYVIGLWLDNVDKQGPVILNSHFDGFYTYFSSLGFNYGSTPTNWNTMQKWAENNNKIFIPSVGPGYIDTRIRPWNTPATRNRNNGRYYDVMYGKAIESKASFISITSFNEWHEGSQIEPATPYTGSAFTYLDYESLAPDYYLTRTAHWIKEFRKSRN</sequence>
<dbReference type="InterPro" id="IPR026071">
    <property type="entry name" value="Glyco_Hydrolase_99"/>
</dbReference>
<evidence type="ECO:0000256" key="2">
    <source>
        <dbReference type="ARBA" id="ARBA00022692"/>
    </source>
</evidence>
<dbReference type="InterPro" id="IPR017853">
    <property type="entry name" value="GH"/>
</dbReference>
<feature type="chain" id="PRO_5021366984" evidence="8">
    <location>
        <begin position="26"/>
        <end position="387"/>
    </location>
</feature>
<name>A0A4Y9IIL9_9BACT</name>
<reference evidence="9 10" key="1">
    <citation type="submission" date="2019-03" db="EMBL/GenBank/DDBJ databases">
        <title>Diversity of the mouse oral microbiome.</title>
        <authorList>
            <person name="Joseph S."/>
            <person name="Aduse-Opoku J."/>
            <person name="Curtis M."/>
            <person name="Wade W."/>
            <person name="Hashim A."/>
        </authorList>
    </citation>
    <scope>NUCLEOTIDE SEQUENCE [LARGE SCALE GENOMIC DNA]</scope>
    <source>
        <strain evidence="9 10">P11</strain>
    </source>
</reference>
<evidence type="ECO:0000256" key="6">
    <source>
        <dbReference type="ARBA" id="ARBA00023034"/>
    </source>
</evidence>
<keyword evidence="6" id="KW-0333">Golgi apparatus</keyword>
<keyword evidence="7" id="KW-0472">Membrane</keyword>
<protein>
    <submittedName>
        <fullName evidence="9">Alpha-mannosidase</fullName>
    </submittedName>
</protein>
<organism evidence="9 10">
    <name type="scientific">Dysgonomonas mossii</name>
    <dbReference type="NCBI Taxonomy" id="163665"/>
    <lineage>
        <taxon>Bacteria</taxon>
        <taxon>Pseudomonadati</taxon>
        <taxon>Bacteroidota</taxon>
        <taxon>Bacteroidia</taxon>
        <taxon>Bacteroidales</taxon>
        <taxon>Dysgonomonadaceae</taxon>
        <taxon>Dysgonomonas</taxon>
    </lineage>
</organism>
<accession>A0A4Y9IIL9</accession>
<dbReference type="PANTHER" id="PTHR13572:SF4">
    <property type="entry name" value="RE57134P"/>
    <property type="match status" value="1"/>
</dbReference>
<evidence type="ECO:0000256" key="3">
    <source>
        <dbReference type="ARBA" id="ARBA00022801"/>
    </source>
</evidence>
<dbReference type="GO" id="GO:0004559">
    <property type="term" value="F:alpha-mannosidase activity"/>
    <property type="evidence" value="ECO:0007669"/>
    <property type="project" value="TreeGrafter"/>
</dbReference>
<feature type="signal peptide" evidence="8">
    <location>
        <begin position="1"/>
        <end position="25"/>
    </location>
</feature>
<keyword evidence="4" id="KW-0735">Signal-anchor</keyword>
<dbReference type="AlphaFoldDB" id="A0A4Y9IIL9"/>
<dbReference type="Pfam" id="PF16317">
    <property type="entry name" value="Glyco_hydro_99"/>
    <property type="match status" value="1"/>
</dbReference>
<evidence type="ECO:0000256" key="7">
    <source>
        <dbReference type="ARBA" id="ARBA00023136"/>
    </source>
</evidence>
<keyword evidence="8" id="KW-0732">Signal</keyword>
<evidence type="ECO:0000256" key="8">
    <source>
        <dbReference type="SAM" id="SignalP"/>
    </source>
</evidence>
<evidence type="ECO:0000256" key="1">
    <source>
        <dbReference type="ARBA" id="ARBA00004323"/>
    </source>
</evidence>
<dbReference type="OrthoDB" id="9816424at2"/>
<dbReference type="PANTHER" id="PTHR13572">
    <property type="entry name" value="ENDO-ALPHA-1,2-MANNOSIDASE"/>
    <property type="match status" value="1"/>
</dbReference>
<dbReference type="CDD" id="cd11574">
    <property type="entry name" value="GH99"/>
    <property type="match status" value="1"/>
</dbReference>
<evidence type="ECO:0000313" key="9">
    <source>
        <dbReference type="EMBL" id="TFU86916.1"/>
    </source>
</evidence>
<keyword evidence="3" id="KW-0378">Hydrolase</keyword>
<proteinExistence type="predicted"/>
<comment type="caution">
    <text evidence="9">The sequence shown here is derived from an EMBL/GenBank/DDBJ whole genome shotgun (WGS) entry which is preliminary data.</text>
</comment>